<dbReference type="GO" id="GO:0016491">
    <property type="term" value="F:oxidoreductase activity"/>
    <property type="evidence" value="ECO:0007669"/>
    <property type="project" value="UniProtKB-KW"/>
</dbReference>
<feature type="non-terminal residue" evidence="3">
    <location>
        <position position="1"/>
    </location>
</feature>
<dbReference type="EMBL" id="JBFDAA010000004">
    <property type="protein sequence ID" value="KAL1137951.1"/>
    <property type="molecule type" value="Genomic_DNA"/>
</dbReference>
<evidence type="ECO:0000313" key="4">
    <source>
        <dbReference type="Proteomes" id="UP001558652"/>
    </source>
</evidence>
<dbReference type="Pfam" id="PF00106">
    <property type="entry name" value="adh_short"/>
    <property type="match status" value="1"/>
</dbReference>
<dbReference type="Proteomes" id="UP001558652">
    <property type="component" value="Unassembled WGS sequence"/>
</dbReference>
<dbReference type="Gene3D" id="3.40.50.720">
    <property type="entry name" value="NAD(P)-binding Rossmann-like Domain"/>
    <property type="match status" value="1"/>
</dbReference>
<reference evidence="3 4" key="1">
    <citation type="submission" date="2024-07" db="EMBL/GenBank/DDBJ databases">
        <title>Chromosome-level genome assembly of the water stick insect Ranatra chinensis (Heteroptera: Nepidae).</title>
        <authorList>
            <person name="Liu X."/>
        </authorList>
    </citation>
    <scope>NUCLEOTIDE SEQUENCE [LARGE SCALE GENOMIC DNA]</scope>
    <source>
        <strain evidence="3">Cailab_2021Rc</strain>
        <tissue evidence="3">Muscle</tissue>
    </source>
</reference>
<name>A0ABD0YPR8_9HEMI</name>
<dbReference type="PRINTS" id="PR00081">
    <property type="entry name" value="GDHRDH"/>
</dbReference>
<dbReference type="InterPro" id="IPR002347">
    <property type="entry name" value="SDR_fam"/>
</dbReference>
<dbReference type="CDD" id="cd05327">
    <property type="entry name" value="retinol-DH_like_SDR_c_like"/>
    <property type="match status" value="1"/>
</dbReference>
<evidence type="ECO:0000256" key="1">
    <source>
        <dbReference type="ARBA" id="ARBA00023002"/>
    </source>
</evidence>
<keyword evidence="4" id="KW-1185">Reference proteome</keyword>
<dbReference type="AlphaFoldDB" id="A0ABD0YPR8"/>
<proteinExistence type="inferred from homology"/>
<accession>A0ABD0YPR8</accession>
<sequence length="325" mass="36888">AGIGRETAFDIAKRGARVILACRNLESANQVKEEIVRETKNENIVVLKLDLSSLKSVREFAAAVNKSESRLDVLIHNAGVANTRKETTEDGLEMTMATNHYGPFLLTHLLIDLLKRSAPSRIVVVSSLVYKLGKVNINNPNPVNTFPPYLYFVSKYANILFTRELSRRLEGTGVTANSLHPGLVDTGIWRSAPFPLILPLKLALKSFSKNPKEGAQTTIYLAVSEEVEGVTGKYFEDCKVCSYYWNTIFCLLIKVILKMLAEKFVICCSQELYYKFYAYFNRCRREPKIRDINYFIVDASIQMRLKDEYIHCPVNFFFCGGGYLF</sequence>
<dbReference type="PANTHER" id="PTHR43157">
    <property type="entry name" value="PHOSPHATIDYLINOSITOL-GLYCAN BIOSYNTHESIS CLASS F PROTEIN-RELATED"/>
    <property type="match status" value="1"/>
</dbReference>
<dbReference type="PRINTS" id="PR00080">
    <property type="entry name" value="SDRFAMILY"/>
</dbReference>
<dbReference type="InterPro" id="IPR036291">
    <property type="entry name" value="NAD(P)-bd_dom_sf"/>
</dbReference>
<gene>
    <name evidence="3" type="ORF">AAG570_009646</name>
</gene>
<evidence type="ECO:0000256" key="2">
    <source>
        <dbReference type="RuleBase" id="RU000363"/>
    </source>
</evidence>
<keyword evidence="1" id="KW-0560">Oxidoreductase</keyword>
<dbReference type="PANTHER" id="PTHR43157:SF66">
    <property type="entry name" value="WW DOMAIN-CONTAINING OXIDOREDUCTASE-LIKE PROTEIN"/>
    <property type="match status" value="1"/>
</dbReference>
<protein>
    <submittedName>
        <fullName evidence="3">Uncharacterized protein</fullName>
    </submittedName>
</protein>
<dbReference type="SUPFAM" id="SSF51735">
    <property type="entry name" value="NAD(P)-binding Rossmann-fold domains"/>
    <property type="match status" value="1"/>
</dbReference>
<comment type="similarity">
    <text evidence="2">Belongs to the short-chain dehydrogenases/reductases (SDR) family.</text>
</comment>
<comment type="caution">
    <text evidence="3">The sequence shown here is derived from an EMBL/GenBank/DDBJ whole genome shotgun (WGS) entry which is preliminary data.</text>
</comment>
<organism evidence="3 4">
    <name type="scientific">Ranatra chinensis</name>
    <dbReference type="NCBI Taxonomy" id="642074"/>
    <lineage>
        <taxon>Eukaryota</taxon>
        <taxon>Metazoa</taxon>
        <taxon>Ecdysozoa</taxon>
        <taxon>Arthropoda</taxon>
        <taxon>Hexapoda</taxon>
        <taxon>Insecta</taxon>
        <taxon>Pterygota</taxon>
        <taxon>Neoptera</taxon>
        <taxon>Paraneoptera</taxon>
        <taxon>Hemiptera</taxon>
        <taxon>Heteroptera</taxon>
        <taxon>Panheteroptera</taxon>
        <taxon>Nepomorpha</taxon>
        <taxon>Nepidae</taxon>
        <taxon>Ranatrinae</taxon>
        <taxon>Ranatra</taxon>
    </lineage>
</organism>
<evidence type="ECO:0000313" key="3">
    <source>
        <dbReference type="EMBL" id="KAL1137951.1"/>
    </source>
</evidence>